<evidence type="ECO:0000256" key="1">
    <source>
        <dbReference type="ARBA" id="ARBA00005705"/>
    </source>
</evidence>
<keyword evidence="2" id="KW-0732">Signal</keyword>
<dbReference type="PANTHER" id="PTHR12994:SF7">
    <property type="entry name" value="SECERNIN-1"/>
    <property type="match status" value="1"/>
</dbReference>
<accession>A0A4W2HQ06</accession>
<dbReference type="Proteomes" id="UP000429181">
    <property type="component" value="Chromosome 4"/>
</dbReference>
<evidence type="ECO:0000313" key="4">
    <source>
        <dbReference type="Proteomes" id="UP000429181"/>
    </source>
</evidence>
<dbReference type="GO" id="GO:0006508">
    <property type="term" value="P:proteolysis"/>
    <property type="evidence" value="ECO:0007669"/>
    <property type="project" value="InterPro"/>
</dbReference>
<dbReference type="AlphaFoldDB" id="A0A4W2HQ06"/>
<dbReference type="GeneTree" id="ENSGT00390000013474"/>
<dbReference type="GO" id="GO:0016805">
    <property type="term" value="F:dipeptidase activity"/>
    <property type="evidence" value="ECO:0007669"/>
    <property type="project" value="InterPro"/>
</dbReference>
<reference evidence="3 4" key="1">
    <citation type="submission" date="2018-11" db="EMBL/GenBank/DDBJ databases">
        <title>Haplotype-resolved cattle genomes.</title>
        <authorList>
            <person name="Low W.Y."/>
            <person name="Tearle R."/>
            <person name="Bickhart D.M."/>
            <person name="Rosen B.D."/>
            <person name="Koren S."/>
            <person name="Rhie A."/>
            <person name="Hiendleder S."/>
            <person name="Phillippy A.M."/>
            <person name="Smith T.P.L."/>
            <person name="Williams J.L."/>
        </authorList>
    </citation>
    <scope>NUCLEOTIDE SEQUENCE [LARGE SCALE GENOMIC DNA]</scope>
</reference>
<dbReference type="InterPro" id="IPR005322">
    <property type="entry name" value="Peptidase_C69"/>
</dbReference>
<reference evidence="3" key="2">
    <citation type="submission" date="2025-08" db="UniProtKB">
        <authorList>
            <consortium name="Ensembl"/>
        </authorList>
    </citation>
    <scope>IDENTIFICATION</scope>
</reference>
<feature type="chain" id="PRO_5021508596" evidence="2">
    <location>
        <begin position="21"/>
        <end position="404"/>
    </location>
</feature>
<name>A0A4W2HQ06_BOBOX</name>
<gene>
    <name evidence="3" type="primary">SCRN1</name>
</gene>
<proteinExistence type="inferred from homology"/>
<evidence type="ECO:0000313" key="3">
    <source>
        <dbReference type="Ensembl" id="ENSBIXP00005033447.1"/>
    </source>
</evidence>
<feature type="signal peptide" evidence="2">
    <location>
        <begin position="1"/>
        <end position="20"/>
    </location>
</feature>
<comment type="similarity">
    <text evidence="1">Belongs to the peptidase C69 family. Secernin subfamily.</text>
</comment>
<protein>
    <submittedName>
        <fullName evidence="3">Secernin 1</fullName>
    </submittedName>
</protein>
<evidence type="ECO:0000256" key="2">
    <source>
        <dbReference type="SAM" id="SignalP"/>
    </source>
</evidence>
<sequence>MLGPLPFSLWHLSLFRMAVAPPSYCFVAFPPRAKDGLVVFGKNSARPRDEVQEVVYFSAADHEPESKVECTYISINQVPRTHAIVISRPAWLWGAEMGANEHGVCIANEAINAREPAAETEALLGMDLVRLGLERGATAKEALDVIVALLEEHGQGGNYYEDANSCHSFQSAFLIVDREEAWVLETVGKYWAAEKITEGVKCICNQLSLTTKIDAEHPELRSYAQSQGRDTLEKQEESITVQTMIDVLRDKASGVCVDSESFLTTASVVSVLPQNGSSPCIHYFTGTPDPSRSIFKPFIFVDDVKLVPKAQSPCFGDDDPAKKEPRFQEKPDRRHELYKAHEWARAVLESDEEQGQKLRKTMLELEKQGLEAMEEILTSSDPLDPTEVGDLFYDCVDTEIKFFK</sequence>
<dbReference type="GO" id="GO:0070004">
    <property type="term" value="F:cysteine-type exopeptidase activity"/>
    <property type="evidence" value="ECO:0007669"/>
    <property type="project" value="InterPro"/>
</dbReference>
<dbReference type="PANTHER" id="PTHR12994">
    <property type="entry name" value="SECERNIN"/>
    <property type="match status" value="1"/>
</dbReference>
<dbReference type="Ensembl" id="ENSBIXT00005017166.1">
    <property type="protein sequence ID" value="ENSBIXP00005033447.1"/>
    <property type="gene ID" value="ENSBIXG00005006217.1"/>
</dbReference>
<dbReference type="Gene3D" id="3.60.60.10">
    <property type="entry name" value="Penicillin V Acylase, Chain A"/>
    <property type="match status" value="1"/>
</dbReference>
<dbReference type="Pfam" id="PF03577">
    <property type="entry name" value="Peptidase_C69"/>
    <property type="match status" value="1"/>
</dbReference>
<organism evidence="3 4">
    <name type="scientific">Bos indicus x Bos taurus</name>
    <name type="common">Hybrid cattle</name>
    <dbReference type="NCBI Taxonomy" id="30522"/>
    <lineage>
        <taxon>Eukaryota</taxon>
        <taxon>Metazoa</taxon>
        <taxon>Chordata</taxon>
        <taxon>Craniata</taxon>
        <taxon>Vertebrata</taxon>
        <taxon>Euteleostomi</taxon>
        <taxon>Mammalia</taxon>
        <taxon>Eutheria</taxon>
        <taxon>Laurasiatheria</taxon>
        <taxon>Artiodactyla</taxon>
        <taxon>Ruminantia</taxon>
        <taxon>Pecora</taxon>
        <taxon>Bovidae</taxon>
        <taxon>Bovinae</taxon>
        <taxon>Bos</taxon>
    </lineage>
</organism>